<dbReference type="InterPro" id="IPR049883">
    <property type="entry name" value="NOTCH1_EGF-like"/>
</dbReference>
<dbReference type="PROSITE" id="PS00010">
    <property type="entry name" value="ASX_HYDROXYL"/>
    <property type="match status" value="28"/>
</dbReference>
<dbReference type="FunFam" id="2.10.25.10:FF:000506">
    <property type="entry name" value="Adhesion G protein-coupled receptor E1"/>
    <property type="match status" value="1"/>
</dbReference>
<feature type="domain" description="EGF-like" evidence="21">
    <location>
        <begin position="2186"/>
        <end position="2225"/>
    </location>
</feature>
<feature type="disulfide bond" evidence="16">
    <location>
        <begin position="1006"/>
        <end position="1016"/>
    </location>
</feature>
<dbReference type="PROSITE" id="PS50923">
    <property type="entry name" value="SUSHI"/>
    <property type="match status" value="1"/>
</dbReference>
<feature type="domain" description="EGF-like" evidence="21">
    <location>
        <begin position="3163"/>
        <end position="3207"/>
    </location>
</feature>
<feature type="domain" description="EGF-like" evidence="21">
    <location>
        <begin position="1002"/>
        <end position="1037"/>
    </location>
</feature>
<feature type="region of interest" description="Disordered" evidence="18">
    <location>
        <begin position="85"/>
        <end position="149"/>
    </location>
</feature>
<dbReference type="Pfam" id="PF12947">
    <property type="entry name" value="EGF_3"/>
    <property type="match status" value="10"/>
</dbReference>
<feature type="domain" description="EGF-like" evidence="21">
    <location>
        <begin position="2269"/>
        <end position="2311"/>
    </location>
</feature>
<evidence type="ECO:0000256" key="6">
    <source>
        <dbReference type="ARBA" id="ARBA00022536"/>
    </source>
</evidence>
<dbReference type="InterPro" id="IPR018097">
    <property type="entry name" value="EGF_Ca-bd_CS"/>
</dbReference>
<evidence type="ECO:0000256" key="2">
    <source>
        <dbReference type="ARBA" id="ARBA00004613"/>
    </source>
</evidence>
<name>A0A6P4Z7I9_BRABE</name>
<keyword evidence="15" id="KW-0325">Glycoprotein</keyword>
<dbReference type="GO" id="GO:0007160">
    <property type="term" value="P:cell-matrix adhesion"/>
    <property type="evidence" value="ECO:0007669"/>
    <property type="project" value="InterPro"/>
</dbReference>
<proteinExistence type="predicted"/>
<dbReference type="SUPFAM" id="SSF82671">
    <property type="entry name" value="SEA domain"/>
    <property type="match status" value="2"/>
</dbReference>
<feature type="domain" description="EGF-like" evidence="21">
    <location>
        <begin position="2765"/>
        <end position="2803"/>
    </location>
</feature>
<feature type="domain" description="EGF-like" evidence="21">
    <location>
        <begin position="1077"/>
        <end position="1113"/>
    </location>
</feature>
<dbReference type="Proteomes" id="UP000515135">
    <property type="component" value="Unplaced"/>
</dbReference>
<feature type="domain" description="EGF-like" evidence="21">
    <location>
        <begin position="2312"/>
        <end position="2352"/>
    </location>
</feature>
<feature type="disulfide bond" evidence="16">
    <location>
        <begin position="2937"/>
        <end position="2954"/>
    </location>
</feature>
<feature type="domain" description="EGF-like" evidence="21">
    <location>
        <begin position="3368"/>
        <end position="3404"/>
    </location>
</feature>
<dbReference type="SMART" id="SM00200">
    <property type="entry name" value="SEA"/>
    <property type="match status" value="2"/>
</dbReference>
<dbReference type="SMART" id="SM00723">
    <property type="entry name" value="AMOP"/>
    <property type="match status" value="1"/>
</dbReference>
<dbReference type="SMART" id="SM00539">
    <property type="entry name" value="NIDO"/>
    <property type="match status" value="1"/>
</dbReference>
<evidence type="ECO:0000256" key="3">
    <source>
        <dbReference type="ARBA" id="ARBA00022473"/>
    </source>
</evidence>
<dbReference type="FunFam" id="2.10.25.10:FF:000095">
    <property type="entry name" value="Notch, isoform B"/>
    <property type="match status" value="1"/>
</dbReference>
<feature type="disulfide bond" evidence="16">
    <location>
        <begin position="1142"/>
        <end position="1151"/>
    </location>
</feature>
<feature type="compositionally biased region" description="Low complexity" evidence="18">
    <location>
        <begin position="773"/>
        <end position="795"/>
    </location>
</feature>
<evidence type="ECO:0000259" key="25">
    <source>
        <dbReference type="PROSITE" id="PS51233"/>
    </source>
</evidence>
<feature type="region of interest" description="Disordered" evidence="18">
    <location>
        <begin position="364"/>
        <end position="390"/>
    </location>
</feature>
<dbReference type="InterPro" id="IPR026823">
    <property type="entry name" value="cEGF"/>
</dbReference>
<evidence type="ECO:0000256" key="1">
    <source>
        <dbReference type="ARBA" id="ARBA00004251"/>
    </source>
</evidence>
<feature type="region of interest" description="Disordered" evidence="18">
    <location>
        <begin position="1"/>
        <end position="43"/>
    </location>
</feature>
<keyword evidence="13 19" id="KW-0472">Membrane</keyword>
<dbReference type="FunFam" id="2.10.25.10:FF:000038">
    <property type="entry name" value="Fibrillin 2"/>
    <property type="match status" value="19"/>
</dbReference>
<dbReference type="GO" id="GO:0007219">
    <property type="term" value="P:Notch signaling pathway"/>
    <property type="evidence" value="ECO:0007669"/>
    <property type="project" value="UniProtKB-KW"/>
</dbReference>
<feature type="compositionally biased region" description="Low complexity" evidence="18">
    <location>
        <begin position="629"/>
        <end position="701"/>
    </location>
</feature>
<feature type="domain" description="EGF-like" evidence="21">
    <location>
        <begin position="3124"/>
        <end position="3162"/>
    </location>
</feature>
<dbReference type="SUPFAM" id="SSF57184">
    <property type="entry name" value="Growth factor receptor domain"/>
    <property type="match status" value="7"/>
</dbReference>
<feature type="domain" description="EGF-like" evidence="21">
    <location>
        <begin position="2889"/>
        <end position="2927"/>
    </location>
</feature>
<evidence type="ECO:0000256" key="18">
    <source>
        <dbReference type="SAM" id="MobiDB-lite"/>
    </source>
</evidence>
<feature type="compositionally biased region" description="Low complexity" evidence="18">
    <location>
        <begin position="3577"/>
        <end position="3586"/>
    </location>
</feature>
<keyword evidence="6 16" id="KW-0245">EGF-like domain</keyword>
<accession>A0A6P4Z7I9</accession>
<feature type="domain" description="SEA" evidence="20">
    <location>
        <begin position="2970"/>
        <end position="3099"/>
    </location>
</feature>
<evidence type="ECO:0000259" key="24">
    <source>
        <dbReference type="PROSITE" id="PS51220"/>
    </source>
</evidence>
<dbReference type="InterPro" id="IPR000082">
    <property type="entry name" value="SEA_dom"/>
</dbReference>
<evidence type="ECO:0000256" key="14">
    <source>
        <dbReference type="ARBA" id="ARBA00023157"/>
    </source>
</evidence>
<feature type="disulfide bond" evidence="16">
    <location>
        <begin position="1065"/>
        <end position="1074"/>
    </location>
</feature>
<comment type="subcellular location">
    <subcellularLocation>
        <location evidence="1">Cell membrane</location>
        <topology evidence="1">Single-pass type I membrane protein</topology>
    </subcellularLocation>
    <subcellularLocation>
        <location evidence="2">Secreted</location>
    </subcellularLocation>
</comment>
<dbReference type="PROSITE" id="PS51233">
    <property type="entry name" value="VWFD"/>
    <property type="match status" value="1"/>
</dbReference>
<evidence type="ECO:0000256" key="10">
    <source>
        <dbReference type="ARBA" id="ARBA00022837"/>
    </source>
</evidence>
<feature type="compositionally biased region" description="Low complexity" evidence="18">
    <location>
        <begin position="757"/>
        <end position="766"/>
    </location>
</feature>
<feature type="compositionally biased region" description="Low complexity" evidence="18">
    <location>
        <begin position="720"/>
        <end position="750"/>
    </location>
</feature>
<dbReference type="Gene3D" id="2.10.25.10">
    <property type="entry name" value="Laminin"/>
    <property type="match status" value="34"/>
</dbReference>
<feature type="domain" description="EGF-like" evidence="21">
    <location>
        <begin position="2642"/>
        <end position="2682"/>
    </location>
</feature>
<keyword evidence="7 19" id="KW-0812">Transmembrane</keyword>
<keyword evidence="3" id="KW-0217">Developmental protein</keyword>
<keyword evidence="9" id="KW-0677">Repeat</keyword>
<comment type="caution">
    <text evidence="16">Lacks conserved residue(s) required for the propagation of feature annotation.</text>
</comment>
<evidence type="ECO:0000256" key="15">
    <source>
        <dbReference type="ARBA" id="ARBA00023180"/>
    </source>
</evidence>
<dbReference type="PANTHER" id="PTHR24039">
    <property type="entry name" value="FIBRILLIN-RELATED"/>
    <property type="match status" value="1"/>
</dbReference>
<evidence type="ECO:0000259" key="22">
    <source>
        <dbReference type="PROSITE" id="PS50856"/>
    </source>
</evidence>
<feature type="domain" description="EGF-like" evidence="21">
    <location>
        <begin position="2353"/>
        <end position="2395"/>
    </location>
</feature>
<feature type="domain" description="EGF-like" evidence="21">
    <location>
        <begin position="2557"/>
        <end position="2598"/>
    </location>
</feature>
<dbReference type="FunFam" id="2.10.25.10:FF:000434">
    <property type="entry name" value="Predicted protein"/>
    <property type="match status" value="1"/>
</dbReference>
<evidence type="ECO:0000256" key="8">
    <source>
        <dbReference type="ARBA" id="ARBA00022729"/>
    </source>
</evidence>
<evidence type="ECO:0000313" key="27">
    <source>
        <dbReference type="RefSeq" id="XP_019629889.1"/>
    </source>
</evidence>
<protein>
    <submittedName>
        <fullName evidence="27">Uncharacterized protein LOC109474122</fullName>
    </submittedName>
</protein>
<dbReference type="InterPro" id="IPR005533">
    <property type="entry name" value="AMOP_dom"/>
</dbReference>
<dbReference type="GO" id="GO:0005509">
    <property type="term" value="F:calcium ion binding"/>
    <property type="evidence" value="ECO:0007669"/>
    <property type="project" value="InterPro"/>
</dbReference>
<feature type="domain" description="NIDO" evidence="24">
    <location>
        <begin position="1292"/>
        <end position="1452"/>
    </location>
</feature>
<feature type="disulfide bond" evidence="16">
    <location>
        <begin position="3394"/>
        <end position="3403"/>
    </location>
</feature>
<feature type="compositionally biased region" description="Low complexity" evidence="18">
    <location>
        <begin position="453"/>
        <end position="608"/>
    </location>
</feature>
<feature type="domain" description="EGF-like" evidence="21">
    <location>
        <begin position="1039"/>
        <end position="1075"/>
    </location>
</feature>
<dbReference type="InterPro" id="IPR000436">
    <property type="entry name" value="Sushi_SCR_CCP_dom"/>
</dbReference>
<feature type="compositionally biased region" description="Low complexity" evidence="18">
    <location>
        <begin position="86"/>
        <end position="149"/>
    </location>
</feature>
<feature type="disulfide bond" evidence="16">
    <location>
        <begin position="2364"/>
        <end position="2381"/>
    </location>
</feature>
<dbReference type="SUPFAM" id="SSF57535">
    <property type="entry name" value="Complement control module/SCR domain"/>
    <property type="match status" value="1"/>
</dbReference>
<dbReference type="CDD" id="cd12087">
    <property type="entry name" value="TM_EGFR-like"/>
    <property type="match status" value="1"/>
</dbReference>
<feature type="domain" description="EGF-like" evidence="21">
    <location>
        <begin position="2599"/>
        <end position="2641"/>
    </location>
</feature>
<keyword evidence="17" id="KW-0768">Sushi</keyword>
<dbReference type="PROSITE" id="PS50856">
    <property type="entry name" value="AMOP"/>
    <property type="match status" value="1"/>
</dbReference>
<feature type="compositionally biased region" description="Polar residues" evidence="18">
    <location>
        <begin position="429"/>
        <end position="452"/>
    </location>
</feature>
<dbReference type="SMART" id="SM00216">
    <property type="entry name" value="VWD"/>
    <property type="match status" value="1"/>
</dbReference>
<feature type="domain" description="EGF-like" evidence="21">
    <location>
        <begin position="2683"/>
        <end position="2723"/>
    </location>
</feature>
<feature type="domain" description="EGF-like" evidence="21">
    <location>
        <begin position="963"/>
        <end position="1001"/>
    </location>
</feature>
<feature type="compositionally biased region" description="Polar residues" evidence="18">
    <location>
        <begin position="796"/>
        <end position="814"/>
    </location>
</feature>
<dbReference type="FunFam" id="2.10.25.10:FF:000143">
    <property type="entry name" value="Protein crumbs 1"/>
    <property type="match status" value="1"/>
</dbReference>
<dbReference type="GO" id="GO:0048731">
    <property type="term" value="P:system development"/>
    <property type="evidence" value="ECO:0007669"/>
    <property type="project" value="UniProtKB-ARBA"/>
</dbReference>
<sequence>MTTAETTEASTAQTTELGTAAETTKESTTTQTTDIATAETTEASTAQITELLTTAGTTKASTAQTTDITTAEKTEASTIQATDVLTTAETTEASTAHSTELFRTAEATEVSTAQTTETTTAGTTEAITAQTTDITTSETTKASTAQTTDITTAETTEASTAQTTDVFTADTTEASTAQATDITAAETTEASTTQTTELRTAETTEASAAQTTEITRAETTEASTGTQTTYITTAKTTEASTAQITKMTTAETTEASTAQTTDITTADTTEASTAQITELLTTAGTTKASTTQATDITAAETTEASTAQTTDVLTADTTEASTAQTTELVTTAETTKASTAQATEITTAETTKASTEQATAITAAETTEANTAQPTELRTTGTTDASTAQTTEITTAETTEASTVQATDVLTTAETTEASTTQTTELRTVGTTEASTAQSTDITTAETTEASVAQSTEITTAETTEASTAQTTELRTVETTQASTAQTTDTTEASTALTTETTTSETTEASTAQTTETTTAETTEASTAQTTEITTAKTTETSTAQTTTDESTAQTTEITTAKTTETSIAQTTTDESTAQTTEVTTAGTIEASTAQATESTTSGITGASTTTQTTALLTTAGTTEAITAQTEEITPSVTFQASTAQSTTEESTAQTTEVTTAGTTEESTAQTTEVTTAGTTEESTAQTTEVTTAGTTRTAETSTEDITKKTTAEPLKKTTLETTTADTTEATTVRSTETTTVETTEATTVRSTEKTTVETTEATTVRSTEKTTVETTGATRAETTESSTATRETSTGKSTPILSSTPQLGTTPSTAGECGCPPQADHANVQLTGTTAGSTATYTCKEWFHLTSGDTTHICGSDGIWEGTLPICEATVPCVRFCGFGVCYVDDGGMQRCDCDAGYDFFGRAQFCLDVNECLVGLDYCFERPACVPEADCSNVPYGSYSCRCPIGYTGDGRTSCQDIDECEDSPCSENAACTNTPGSYTCRCREGYRRFGRSCIDIDECRSNPCVRGSCVNGINAFTCNCFDGFSGDRCQTDIDECESDPCQNNGTCMDRVNSYRCQCVDGWEGDTCQQDINECLSNPCDQNADCENSLGSFSCACREGFEGDGFECTDVDECASDPCQNDGECVDQVNGYTCFCTSGWRGTNCEEDIDECNIITSRKCHRNAACTNSEGSYSCVCNEGYYGNGLTQEQLICRETILFPYGQDQGDFWLPKAGRQKDVSLESLLEVDIGFPFFGVFYYSLYLSDNGLIVFPPTPQARATRPPYPNPTRFSSTATVQAGAPPMVAAFWADVDLTSNVGQVFYQVYSDSPIGDSRRRRRRTVDDATQAVYDLVTERVDQYFSENFHASWVLVVTWDQVPTVEARYTKQNPNTFQTVLATDGEDSFAFFIYKEDEMLWTDERQNIVLGYNSANGQNFDNILLNNPFRPDQVNGNIGLKGRWAYKLGSNMVNNKKQCLDWYLAEPDPSVWIVGEGQCPCTLLQALLDLRFIPVNLPIWVVFQLLLLNQDLEVCISPLFASPTGSSVDCCYRFLALNTEIPQAGNHYRYPRFSQEYIEYDVQPKEWCCDPSEDSTEDSTDDRFCRLFYEKRPPNSCENYIPPRIAILFGDPHMKTLDGMDYTFNGLGEFTLVDARTGYFLLQGRTEKAIGTQGDAEATVFTAFTSKQEGSSIVEMGMNDDRTNMTLMVDGQEVDIALVQNGSQSFDNVTVQNNFNSNQTSLIASFSSGITVTVTLQKLMLIVQFGAPDSFRNTTRGLLGVWNDDYQDDFTYPNGTVLQAPEGRNLTEEEVFPWGLSWQISASTSLFTYKDGQSAASFAKPDFVPKFLSELLSDASEEVRAKAQFICGTNKECLFDFLSTNDTEVGEQTKDSIETFDSDAEKLANFPPNITLNATVYAVVGQEVQFQVIAVDPEDNPVNFSIGNSSAIPGATINSVDGVFSWTPDSTVPVQLEIVAKDSLDASTSSYPMVKLCDCKNGGTCNFVTVNITGEITPVGQFQVVSCQCPEAYTGDFCEEDKDACKTDPCYPGVLCTDNIAPEEGFTCGPCPQGLNGTGEKCYDINECVEGQLCEQPDNCVNTRGSYTCACDSGYTLDNNRLNCTDIDECRSGIAGCADTATCTNSEGSFTCTCNTGYTGNGTHCQDVDECATSEGNACDVNAVCENTPGSYSCTCNTGYVGGGRTCLDQDECLDPHICSPQASCTNSVGSYSCTCGDGYRGNGTVCSNIDECAEFSDSQCSPGLAICTDTPGSYSCRCRNGFVGDGISCDDLDECSSDDLNNCTENAECANSEGSYSCFCMDGYQGDGLVSCTDVDECASNFSSCAEDATCTNTVGSFFCACKDGFTGNGLACQDLDECTTGANDCDDETKAYCTNLPGSYNCTCFNGYTGDGTSCTDVNECTMNNNECTQNCTNMEGGYTCSCLTGYRLEADGFTCRDIDECAEQLDDCEQTCTNTEGGFNCSCVAGFIQVGDSCQANQSCTSNICMNAECYVEGGIEKCLCFSGYEEFNSSSCVDIDECSNETLNACDQGCSNTEGGYTCNCISGYNINSDGRKCDDIDECESADQNDCDPNALCENTPGGYSCQCLQGYTGNGTVCQDYDECTFGSPVQNCSERADCVNFVGGFNCSCMDGYVGDGFFCVDVDECSTDTSSCDDQASCTNTEGGFNCSCQEGYSGNGTFCQDLNECDIGTAQCDGNATCVNQAGSYLCACNNGYTGTGTECADVDECASGIADCHEQATCTNTEGSFYCTCNDGYSANGTACEDINECDLGTDTCSKNSVCGNTVGSFTCPCEQGYIGSGFSSCVDLDECTEESSDCDVNAECTNTPGSFNCSCNSGYTGNGTFCTDVDECTDGTHTCSANADCSNTIGSYTCTCQDGYTGDGQTCIDEDECETSPCHLYGTCANTPGSFTCTCNAGFNGNGIVCEDLDECADGRCDSIQNQECVNTPGNYSCTCAYGYYSSNTGDCLMAVQFTGSIPFTTIGGVAAAYSPALADPHSSAFSDYALAVQEPMDSLFQNSAVSTHYKSVDIAQFRNISSGTGVVADVVINLAENAPIDETNLTRAFLDGLTSRAVGTEKNRLGDNELVTADVVFAEFANCSRANLLYTCSCDAGYGVVGLHCEDEDECSSSPCDQFGNCSNTAGSFSCSCNDGWSGNGFSCEDVDECSPNQCGDIHADVVNRVCRNTPGSFTCNCRPGLTDVNGTCTGSNVYTGQVSITSATFSSDFNNLQLATTQAFIAEVVIAINSIFRRSSLASVYLTSVITALRNGSVEAQFDTALQAGTAAVESEVEAAFKEGLNNISSASIVNGLTFNGSSATFSDVNECLSAEDNDCSLNANCTNSAGSFSCVCKTGYLDTNTNNPGRTCVDSCESDPCQNGGTCELLLSLSYRCNCPPGYSGVNCEGEITTATSDSYRLLTIILGSVAGGLFVIVVAVTVAYYIKRRQVQAKTFYREPIGFREPRGLRYLPTTYLGRAPDMEWDPLWHDGASPSGESQMEERRREAEEQRMVHLVEVLKRTPNLTIQRAHIPDTHGRPGPANPVYQVTRPEGAHNPQVHLRTRMVGLPAEKAAIMGYDSPTTTGSSSSWGYHPSIPNLQSLSDSIKRKPPRHRPRERDMSVKRDESGRSQEVIYNFKTAL</sequence>
<dbReference type="SUPFAM" id="SSF57196">
    <property type="entry name" value="EGF/Laminin"/>
    <property type="match status" value="13"/>
</dbReference>
<dbReference type="GO" id="GO:0048513">
    <property type="term" value="P:animal organ development"/>
    <property type="evidence" value="ECO:0007669"/>
    <property type="project" value="UniProtKB-ARBA"/>
</dbReference>
<feature type="domain" description="Sushi" evidence="23">
    <location>
        <begin position="816"/>
        <end position="874"/>
    </location>
</feature>
<evidence type="ECO:0000256" key="9">
    <source>
        <dbReference type="ARBA" id="ARBA00022737"/>
    </source>
</evidence>
<feature type="compositionally biased region" description="Basic and acidic residues" evidence="18">
    <location>
        <begin position="705"/>
        <end position="719"/>
    </location>
</feature>
<dbReference type="InterPro" id="IPR009030">
    <property type="entry name" value="Growth_fac_rcpt_cys_sf"/>
</dbReference>
<dbReference type="PANTHER" id="PTHR24039:SF28">
    <property type="entry name" value="EGF-LIKE DOMAIN-CONTAINING PROTEIN"/>
    <property type="match status" value="1"/>
</dbReference>
<feature type="domain" description="EGF-like" evidence="21">
    <location>
        <begin position="2061"/>
        <end position="2102"/>
    </location>
</feature>
<dbReference type="RefSeq" id="XP_019629889.1">
    <property type="nucleotide sequence ID" value="XM_019774330.1"/>
</dbReference>
<organism evidence="26 27">
    <name type="scientific">Branchiostoma belcheri</name>
    <name type="common">Amphioxus</name>
    <dbReference type="NCBI Taxonomy" id="7741"/>
    <lineage>
        <taxon>Eukaryota</taxon>
        <taxon>Metazoa</taxon>
        <taxon>Chordata</taxon>
        <taxon>Cephalochordata</taxon>
        <taxon>Leptocardii</taxon>
        <taxon>Amphioxiformes</taxon>
        <taxon>Branchiostomatidae</taxon>
        <taxon>Branchiostoma</taxon>
    </lineage>
</organism>
<reference evidence="27" key="1">
    <citation type="submission" date="2025-08" db="UniProtKB">
        <authorList>
            <consortium name="RefSeq"/>
        </authorList>
    </citation>
    <scope>IDENTIFICATION</scope>
    <source>
        <tissue evidence="27">Gonad</tissue>
    </source>
</reference>
<feature type="compositionally biased region" description="Low complexity" evidence="18">
    <location>
        <begin position="414"/>
        <end position="425"/>
    </location>
</feature>
<dbReference type="Pfam" id="PF12662">
    <property type="entry name" value="cEGF"/>
    <property type="match status" value="1"/>
</dbReference>
<dbReference type="SMART" id="SM00179">
    <property type="entry name" value="EGF_CA"/>
    <property type="match status" value="33"/>
</dbReference>
<evidence type="ECO:0000256" key="13">
    <source>
        <dbReference type="ARBA" id="ARBA00023136"/>
    </source>
</evidence>
<dbReference type="GeneID" id="109474122"/>
<feature type="region of interest" description="Disordered" evidence="18">
    <location>
        <begin position="3576"/>
        <end position="3627"/>
    </location>
</feature>
<feature type="domain" description="EGF-like" evidence="21">
    <location>
        <begin position="1154"/>
        <end position="1190"/>
    </location>
</feature>
<feature type="region of interest" description="Disordered" evidence="18">
    <location>
        <begin position="286"/>
        <end position="311"/>
    </location>
</feature>
<dbReference type="PROSITE" id="PS51220">
    <property type="entry name" value="NIDO"/>
    <property type="match status" value="1"/>
</dbReference>
<feature type="domain" description="EGF-like" evidence="21">
    <location>
        <begin position="2437"/>
        <end position="2475"/>
    </location>
</feature>
<evidence type="ECO:0000256" key="19">
    <source>
        <dbReference type="SAM" id="Phobius"/>
    </source>
</evidence>
<dbReference type="Pfam" id="PF06119">
    <property type="entry name" value="NIDO"/>
    <property type="match status" value="1"/>
</dbReference>
<evidence type="ECO:0000259" key="21">
    <source>
        <dbReference type="PROSITE" id="PS50026"/>
    </source>
</evidence>
<feature type="region of interest" description="Disordered" evidence="18">
    <location>
        <begin position="177"/>
        <end position="210"/>
    </location>
</feature>
<dbReference type="InterPro" id="IPR001846">
    <property type="entry name" value="VWF_type-D"/>
</dbReference>
<dbReference type="Pfam" id="PF00008">
    <property type="entry name" value="EGF"/>
    <property type="match status" value="3"/>
</dbReference>
<dbReference type="Pfam" id="PF01390">
    <property type="entry name" value="SEA"/>
    <property type="match status" value="2"/>
</dbReference>
<keyword evidence="26" id="KW-1185">Reference proteome</keyword>
<feature type="compositionally biased region" description="Basic and acidic residues" evidence="18">
    <location>
        <begin position="3497"/>
        <end position="3506"/>
    </location>
</feature>
<keyword evidence="5" id="KW-0964">Secreted</keyword>
<dbReference type="InterPro" id="IPR035976">
    <property type="entry name" value="Sushi/SCR/CCP_sf"/>
</dbReference>
<dbReference type="PROSITE" id="PS01186">
    <property type="entry name" value="EGF_2"/>
    <property type="match status" value="25"/>
</dbReference>
<dbReference type="GO" id="GO:0005886">
    <property type="term" value="C:plasma membrane"/>
    <property type="evidence" value="ECO:0007669"/>
    <property type="project" value="UniProtKB-SubCell"/>
</dbReference>
<dbReference type="PROSITE" id="PS00022">
    <property type="entry name" value="EGF_1"/>
    <property type="match status" value="5"/>
</dbReference>
<evidence type="ECO:0000256" key="12">
    <source>
        <dbReference type="ARBA" id="ARBA00022989"/>
    </source>
</evidence>
<dbReference type="InterPro" id="IPR001881">
    <property type="entry name" value="EGF-like_Ca-bd_dom"/>
</dbReference>
<evidence type="ECO:0000256" key="5">
    <source>
        <dbReference type="ARBA" id="ARBA00022525"/>
    </source>
</evidence>
<keyword evidence="10" id="KW-0106">Calcium</keyword>
<feature type="region of interest" description="Disordered" evidence="18">
    <location>
        <begin position="629"/>
        <end position="819"/>
    </location>
</feature>
<dbReference type="InterPro" id="IPR000742">
    <property type="entry name" value="EGF"/>
</dbReference>
<dbReference type="PROSITE" id="PS01187">
    <property type="entry name" value="EGF_CA"/>
    <property type="match status" value="12"/>
</dbReference>
<feature type="transmembrane region" description="Helical" evidence="19">
    <location>
        <begin position="3417"/>
        <end position="3442"/>
    </location>
</feature>
<evidence type="ECO:0000259" key="20">
    <source>
        <dbReference type="PROSITE" id="PS50024"/>
    </source>
</evidence>
<feature type="domain" description="EGF-like" evidence="21">
    <location>
        <begin position="3322"/>
        <end position="3361"/>
    </location>
</feature>
<evidence type="ECO:0000256" key="7">
    <source>
        <dbReference type="ARBA" id="ARBA00022692"/>
    </source>
</evidence>
<evidence type="ECO:0000256" key="4">
    <source>
        <dbReference type="ARBA" id="ARBA00022475"/>
    </source>
</evidence>
<dbReference type="CDD" id="cd00054">
    <property type="entry name" value="EGF_CA"/>
    <property type="match status" value="29"/>
</dbReference>
<feature type="domain" description="EGF-like" evidence="21">
    <location>
        <begin position="2848"/>
        <end position="2888"/>
    </location>
</feature>
<dbReference type="FunFam" id="2.10.25.10:FF:000202">
    <property type="entry name" value="Multiple epidermal growth factor-like domains 8"/>
    <property type="match status" value="1"/>
</dbReference>
<gene>
    <name evidence="27" type="primary">LOC109474122</name>
</gene>
<dbReference type="Gene3D" id="3.30.70.960">
    <property type="entry name" value="SEA domain"/>
    <property type="match status" value="2"/>
</dbReference>
<evidence type="ECO:0000313" key="26">
    <source>
        <dbReference type="Proteomes" id="UP000515135"/>
    </source>
</evidence>
<evidence type="ECO:0000256" key="11">
    <source>
        <dbReference type="ARBA" id="ARBA00022976"/>
    </source>
</evidence>
<feature type="domain" description="VWFD" evidence="25">
    <location>
        <begin position="1605"/>
        <end position="1807"/>
    </location>
</feature>
<dbReference type="KEGG" id="bbel:109474122"/>
<feature type="domain" description="SEA" evidence="20">
    <location>
        <begin position="3208"/>
        <end position="3325"/>
    </location>
</feature>
<evidence type="ECO:0000259" key="23">
    <source>
        <dbReference type="PROSITE" id="PS50923"/>
    </source>
</evidence>
<dbReference type="FunFam" id="2.10.25.10:FF:000391">
    <property type="entry name" value="Weary, isoform C"/>
    <property type="match status" value="1"/>
</dbReference>
<dbReference type="InterPro" id="IPR036364">
    <property type="entry name" value="SEA_dom_sf"/>
</dbReference>
<dbReference type="SMART" id="SM00181">
    <property type="entry name" value="EGF"/>
    <property type="match status" value="36"/>
</dbReference>
<dbReference type="PROSITE" id="PS50024">
    <property type="entry name" value="SEA"/>
    <property type="match status" value="2"/>
</dbReference>
<dbReference type="InterPro" id="IPR003886">
    <property type="entry name" value="NIDO_dom"/>
</dbReference>
<feature type="compositionally biased region" description="Basic and acidic residues" evidence="18">
    <location>
        <begin position="3613"/>
        <end position="3626"/>
    </location>
</feature>
<keyword evidence="4" id="KW-1003">Cell membrane</keyword>
<feature type="region of interest" description="Disordered" evidence="18">
    <location>
        <begin position="3485"/>
        <end position="3506"/>
    </location>
</feature>
<feature type="domain" description="EGF-like" evidence="21">
    <location>
        <begin position="2144"/>
        <end position="2185"/>
    </location>
</feature>
<dbReference type="PROSITE" id="PS50026">
    <property type="entry name" value="EGF_3"/>
    <property type="match status" value="30"/>
</dbReference>
<dbReference type="SMART" id="SM00032">
    <property type="entry name" value="CCP"/>
    <property type="match status" value="1"/>
</dbReference>
<feature type="domain" description="AMOP" evidence="22">
    <location>
        <begin position="1452"/>
        <end position="1593"/>
    </location>
</feature>
<feature type="domain" description="EGF-like" evidence="21">
    <location>
        <begin position="2928"/>
        <end position="2966"/>
    </location>
</feature>
<dbReference type="InterPro" id="IPR024731">
    <property type="entry name" value="NELL2-like_EGF"/>
</dbReference>
<feature type="disulfide bond" evidence="16">
    <location>
        <begin position="1027"/>
        <end position="1036"/>
    </location>
</feature>
<dbReference type="GO" id="GO:0005576">
    <property type="term" value="C:extracellular region"/>
    <property type="evidence" value="ECO:0007669"/>
    <property type="project" value="UniProtKB-SubCell"/>
</dbReference>
<feature type="domain" description="EGF-like" evidence="21">
    <location>
        <begin position="1116"/>
        <end position="1152"/>
    </location>
</feature>
<dbReference type="InterPro" id="IPR000152">
    <property type="entry name" value="EGF-type_Asp/Asn_hydroxyl_site"/>
</dbReference>
<keyword evidence="12 19" id="KW-1133">Transmembrane helix</keyword>
<feature type="domain" description="EGF-like" evidence="21">
    <location>
        <begin position="2724"/>
        <end position="2764"/>
    </location>
</feature>
<dbReference type="OrthoDB" id="4405280at2759"/>
<feature type="domain" description="EGF-like" evidence="21">
    <location>
        <begin position="2807"/>
        <end position="2847"/>
    </location>
</feature>
<feature type="domain" description="EGF-like" evidence="21">
    <location>
        <begin position="2226"/>
        <end position="2268"/>
    </location>
</feature>
<keyword evidence="14 16" id="KW-1015">Disulfide bond</keyword>
<feature type="domain" description="EGF-like" evidence="21">
    <location>
        <begin position="2103"/>
        <end position="2143"/>
    </location>
</feature>
<dbReference type="Pfam" id="PF07645">
    <property type="entry name" value="EGF_CA"/>
    <property type="match status" value="16"/>
</dbReference>
<feature type="region of interest" description="Disordered" evidence="18">
    <location>
        <begin position="414"/>
        <end position="608"/>
    </location>
</feature>
<keyword evidence="11" id="KW-0914">Notch signaling pathway</keyword>
<evidence type="ECO:0000256" key="17">
    <source>
        <dbReference type="PROSITE-ProRule" id="PRU00302"/>
    </source>
</evidence>
<evidence type="ECO:0000256" key="16">
    <source>
        <dbReference type="PROSITE-ProRule" id="PRU00076"/>
    </source>
</evidence>
<feature type="domain" description="EGF-like" evidence="21">
    <location>
        <begin position="921"/>
        <end position="962"/>
    </location>
</feature>
<keyword evidence="8" id="KW-0732">Signal</keyword>